<keyword evidence="2" id="KW-1185">Reference proteome</keyword>
<dbReference type="InterPro" id="IPR053169">
    <property type="entry name" value="MUG_Protein"/>
</dbReference>
<protein>
    <recommendedName>
        <fullName evidence="3">Glycosyl hydrolase</fullName>
    </recommendedName>
</protein>
<dbReference type="Proteomes" id="UP000641514">
    <property type="component" value="Unassembled WGS sequence"/>
</dbReference>
<dbReference type="Gene3D" id="1.50.10.20">
    <property type="match status" value="1"/>
</dbReference>
<evidence type="ECO:0000313" key="1">
    <source>
        <dbReference type="EMBL" id="GGC62072.1"/>
    </source>
</evidence>
<dbReference type="SUPFAM" id="SSF48208">
    <property type="entry name" value="Six-hairpin glycosidases"/>
    <property type="match status" value="1"/>
</dbReference>
<evidence type="ECO:0000313" key="2">
    <source>
        <dbReference type="Proteomes" id="UP000641514"/>
    </source>
</evidence>
<dbReference type="PANTHER" id="PTHR47791">
    <property type="entry name" value="MEIOTICALLY UP-REGULATED GENE 191 PROTEIN"/>
    <property type="match status" value="1"/>
</dbReference>
<name>A0A916U789_9ACTN</name>
<dbReference type="EMBL" id="BMJH01000001">
    <property type="protein sequence ID" value="GGC62072.1"/>
    <property type="molecule type" value="Genomic_DNA"/>
</dbReference>
<dbReference type="InterPro" id="IPR008928">
    <property type="entry name" value="6-hairpin_glycosidase_sf"/>
</dbReference>
<dbReference type="GO" id="GO:0005975">
    <property type="term" value="P:carbohydrate metabolic process"/>
    <property type="evidence" value="ECO:0007669"/>
    <property type="project" value="InterPro"/>
</dbReference>
<reference evidence="1" key="2">
    <citation type="submission" date="2020-09" db="EMBL/GenBank/DDBJ databases">
        <authorList>
            <person name="Sun Q."/>
            <person name="Zhou Y."/>
        </authorList>
    </citation>
    <scope>NUCLEOTIDE SEQUENCE</scope>
    <source>
        <strain evidence="1">CGMCC 1.15478</strain>
    </source>
</reference>
<comment type="caution">
    <text evidence="1">The sequence shown here is derived from an EMBL/GenBank/DDBJ whole genome shotgun (WGS) entry which is preliminary data.</text>
</comment>
<gene>
    <name evidence="1" type="ORF">GCM10011410_13180</name>
</gene>
<accession>A0A916U789</accession>
<reference evidence="1" key="1">
    <citation type="journal article" date="2014" name="Int. J. Syst. Evol. Microbiol.">
        <title>Complete genome sequence of Corynebacterium casei LMG S-19264T (=DSM 44701T), isolated from a smear-ripened cheese.</title>
        <authorList>
            <consortium name="US DOE Joint Genome Institute (JGI-PGF)"/>
            <person name="Walter F."/>
            <person name="Albersmeier A."/>
            <person name="Kalinowski J."/>
            <person name="Ruckert C."/>
        </authorList>
    </citation>
    <scope>NUCLEOTIDE SEQUENCE</scope>
    <source>
        <strain evidence="1">CGMCC 1.15478</strain>
    </source>
</reference>
<sequence>MIRTHRIRNMGKWTNNYYDDMAWLALALERAGNLDGVPRRTKAIEALVDEIFNAWDHESGGGIPWRKKDDFFNTPSNGPAAILLARVGKLNRAEETADWINGRLRDPERGLIYDGVRGDGKFVRNIYTYCQGVVLGAETELAIRTGDVRHARRVQELVGAVAQHLAPRGIIKTGGGGDGGLFQGILARYLALVATKLPTTSESNQQTRRIARGIVLRSAETVWRNHLDAPGGPLFSANWAAPATYPDARSAPSKKLDGAVRASAVPERDLSVQLSGWMLMEAAASCE</sequence>
<dbReference type="PANTHER" id="PTHR47791:SF3">
    <property type="entry name" value="MEIOTICALLY UP-REGULATED GENE 191 PROTEIN"/>
    <property type="match status" value="1"/>
</dbReference>
<dbReference type="Pfam" id="PF03663">
    <property type="entry name" value="Glyco_hydro_76"/>
    <property type="match status" value="1"/>
</dbReference>
<evidence type="ECO:0008006" key="3">
    <source>
        <dbReference type="Google" id="ProtNLM"/>
    </source>
</evidence>
<dbReference type="InterPro" id="IPR005198">
    <property type="entry name" value="Glyco_hydro_76"/>
</dbReference>
<dbReference type="AlphaFoldDB" id="A0A916U789"/>
<organism evidence="1 2">
    <name type="scientific">Hoyosella rhizosphaerae</name>
    <dbReference type="NCBI Taxonomy" id="1755582"/>
    <lineage>
        <taxon>Bacteria</taxon>
        <taxon>Bacillati</taxon>
        <taxon>Actinomycetota</taxon>
        <taxon>Actinomycetes</taxon>
        <taxon>Mycobacteriales</taxon>
        <taxon>Hoyosellaceae</taxon>
        <taxon>Hoyosella</taxon>
    </lineage>
</organism>
<proteinExistence type="predicted"/>